<keyword evidence="8" id="KW-1185">Reference proteome</keyword>
<proteinExistence type="inferred from homology"/>
<gene>
    <name evidence="7" type="ORF">CCAM_LOCUS26986</name>
</gene>
<organism evidence="7 8">
    <name type="scientific">Cuscuta campestris</name>
    <dbReference type="NCBI Taxonomy" id="132261"/>
    <lineage>
        <taxon>Eukaryota</taxon>
        <taxon>Viridiplantae</taxon>
        <taxon>Streptophyta</taxon>
        <taxon>Embryophyta</taxon>
        <taxon>Tracheophyta</taxon>
        <taxon>Spermatophyta</taxon>
        <taxon>Magnoliopsida</taxon>
        <taxon>eudicotyledons</taxon>
        <taxon>Gunneridae</taxon>
        <taxon>Pentapetalae</taxon>
        <taxon>asterids</taxon>
        <taxon>lamiids</taxon>
        <taxon>Solanales</taxon>
        <taxon>Convolvulaceae</taxon>
        <taxon>Cuscuteae</taxon>
        <taxon>Cuscuta</taxon>
        <taxon>Cuscuta subgen. Grammica</taxon>
        <taxon>Cuscuta sect. Cleistogrammica</taxon>
    </lineage>
</organism>
<protein>
    <recommendedName>
        <fullName evidence="6">CCHC-type domain-containing protein</fullName>
    </recommendedName>
</protein>
<keyword evidence="4" id="KW-0863">Zinc-finger</keyword>
<evidence type="ECO:0000256" key="5">
    <source>
        <dbReference type="SAM" id="MobiDB-lite"/>
    </source>
</evidence>
<reference evidence="7 8" key="1">
    <citation type="submission" date="2018-04" db="EMBL/GenBank/DDBJ databases">
        <authorList>
            <person name="Vogel A."/>
        </authorList>
    </citation>
    <scope>NUCLEOTIDE SEQUENCE [LARGE SCALE GENOMIC DNA]</scope>
</reference>
<keyword evidence="2" id="KW-0645">Protease</keyword>
<evidence type="ECO:0000256" key="2">
    <source>
        <dbReference type="ARBA" id="ARBA00022670"/>
    </source>
</evidence>
<accession>A0A484M8Q1</accession>
<sequence length="1074" mass="119396">MVTRSRAKMIAAGRKEHPIKGVDTSDEERESFVEGIRSAFKRSCPSIKTTDIQTCTPTPKCQRTEGNRKFHLSLDANSSGFYIHLQELRIDGYTTIFIPEGFNKTGIRLFVTKLRQIGSSIAVSGNSDLAICCHNWNSICVKIDNSQPSISKALFDVEIQDSLVSNNVDDCKTFESGNQNGLPKSDLVHSLIVPDSMAVVGFSAPITPEPQKAAYIASKKTDSVSKLQTEDKAVTLGEVVRRTVIETDSPEYKANLAKFTRLAKEYSKPKLINLGELSGSTKKESATCYKWRSAVLFIPSWKVLGWLGTNVLLRRATAIERLKMANNNTNNLALRSILDKDKLNGTNFVDWKRNLTIVLRMDEKEYVLEKPIPPAPPANAPKAVKDAYEKHVKDDNQVSCVMLATMITELQKQHEDMKAHDMIVALRQLYQGQSRHERFLVSKALFSCKLSSGNPVGPHVLKMIGYITNLEKLGFSLQKELAKDLILQSLPELYKGFVMNYMMHDLDKPLPELLKILQTAEENLTKGKGASVLMVQGGKGKPKKGIKIKARTVGKPKSKSTSSATQKPVGGVAKGKCHHCGKAGHWRRNCKTYLATKKKEGTTISSEVYVIEVNMSISSSWVLDTGCGSHICTTMQGLKQSRRLARGEIELRVSNGAPVAALAIGTYSLVLPSGLMLELNDCLYVPAISRNIISVSCLDKSGFIISIKDKSLSIYRKNVFYANANMTNGLYVLDLDMPVYNISAKRNKPNGLNQTYLWHCRTKDAFLVYGGKEELSIVGYTDASFQTDRDDFKSHAGFFKACWDFVKRDVTSACQEVFLGIPLPPAAASSNICLLPKLENAQRLNDFRPICLSTVASKIASKCISKRLGTLLPLIILEEQGAYVPGREILDQILLTKEMGHHINRKANGGNLIIKLDMAKAFDKLKWSYLFDILQQFGFCAQFINMDTILEEDGTDHGDVGKDGTSRHDDNDQLSETQFSDQFFEQMDKEVNAILKGTIEGNLMDLCDVYINHPTGPMGDNKLDLKAADFCPQQTDAGNCGMFVLKIAEYLMMDMDIRDIRTDQMAAYRMKMAT</sequence>
<comment type="similarity">
    <text evidence="1">Belongs to the peptidase C48 family.</text>
</comment>
<dbReference type="InterPro" id="IPR038765">
    <property type="entry name" value="Papain-like_cys_pep_sf"/>
</dbReference>
<dbReference type="Gene3D" id="4.10.60.10">
    <property type="entry name" value="Zinc finger, CCHC-type"/>
    <property type="match status" value="1"/>
</dbReference>
<dbReference type="Pfam" id="PF00078">
    <property type="entry name" value="RVT_1"/>
    <property type="match status" value="1"/>
</dbReference>
<dbReference type="PANTHER" id="PTHR47592:SF31">
    <property type="entry name" value="ZINC FINGER, CCHC-TYPE-RELATED"/>
    <property type="match status" value="1"/>
</dbReference>
<dbReference type="AlphaFoldDB" id="A0A484M8Q1"/>
<dbReference type="EMBL" id="OOIL02002884">
    <property type="protein sequence ID" value="VFQ85210.1"/>
    <property type="molecule type" value="Genomic_DNA"/>
</dbReference>
<evidence type="ECO:0000259" key="6">
    <source>
        <dbReference type="PROSITE" id="PS50158"/>
    </source>
</evidence>
<dbReference type="Pfam" id="PF14223">
    <property type="entry name" value="Retrotran_gag_2"/>
    <property type="match status" value="1"/>
</dbReference>
<dbReference type="Gene3D" id="3.40.395.10">
    <property type="entry name" value="Adenoviral Proteinase, Chain A"/>
    <property type="match status" value="1"/>
</dbReference>
<dbReference type="Pfam" id="PF22936">
    <property type="entry name" value="Pol_BBD"/>
    <property type="match status" value="1"/>
</dbReference>
<dbReference type="OrthoDB" id="1920930at2759"/>
<feature type="compositionally biased region" description="Basic residues" evidence="5">
    <location>
        <begin position="542"/>
        <end position="558"/>
    </location>
</feature>
<dbReference type="Pfam" id="PF02902">
    <property type="entry name" value="Peptidase_C48"/>
    <property type="match status" value="1"/>
</dbReference>
<evidence type="ECO:0000313" key="7">
    <source>
        <dbReference type="EMBL" id="VFQ85210.1"/>
    </source>
</evidence>
<dbReference type="Proteomes" id="UP000595140">
    <property type="component" value="Unassembled WGS sequence"/>
</dbReference>
<keyword evidence="4" id="KW-0862">Zinc</keyword>
<keyword evidence="4" id="KW-0479">Metal-binding</keyword>
<name>A0A484M8Q1_9ASTE</name>
<feature type="region of interest" description="Disordered" evidence="5">
    <location>
        <begin position="542"/>
        <end position="570"/>
    </location>
</feature>
<dbReference type="PROSITE" id="PS50158">
    <property type="entry name" value="ZF_CCHC"/>
    <property type="match status" value="1"/>
</dbReference>
<dbReference type="SUPFAM" id="SSF57756">
    <property type="entry name" value="Retrovirus zinc finger-like domains"/>
    <property type="match status" value="1"/>
</dbReference>
<dbReference type="GO" id="GO:0008270">
    <property type="term" value="F:zinc ion binding"/>
    <property type="evidence" value="ECO:0007669"/>
    <property type="project" value="UniProtKB-KW"/>
</dbReference>
<dbReference type="InterPro" id="IPR054722">
    <property type="entry name" value="PolX-like_BBD"/>
</dbReference>
<keyword evidence="3" id="KW-0378">Hydrolase</keyword>
<dbReference type="InterPro" id="IPR001878">
    <property type="entry name" value="Znf_CCHC"/>
</dbReference>
<evidence type="ECO:0000313" key="8">
    <source>
        <dbReference type="Proteomes" id="UP000595140"/>
    </source>
</evidence>
<dbReference type="GO" id="GO:0006508">
    <property type="term" value="P:proteolysis"/>
    <property type="evidence" value="ECO:0007669"/>
    <property type="project" value="UniProtKB-KW"/>
</dbReference>
<feature type="domain" description="CCHC-type" evidence="6">
    <location>
        <begin position="576"/>
        <end position="591"/>
    </location>
</feature>
<dbReference type="PANTHER" id="PTHR47592">
    <property type="entry name" value="PBF68 PROTEIN"/>
    <property type="match status" value="1"/>
</dbReference>
<dbReference type="InterPro" id="IPR000477">
    <property type="entry name" value="RT_dom"/>
</dbReference>
<dbReference type="GO" id="GO:0003676">
    <property type="term" value="F:nucleic acid binding"/>
    <property type="evidence" value="ECO:0007669"/>
    <property type="project" value="InterPro"/>
</dbReference>
<evidence type="ECO:0000256" key="4">
    <source>
        <dbReference type="PROSITE-ProRule" id="PRU00047"/>
    </source>
</evidence>
<dbReference type="SUPFAM" id="SSF54001">
    <property type="entry name" value="Cysteine proteinases"/>
    <property type="match status" value="1"/>
</dbReference>
<dbReference type="InterPro" id="IPR003653">
    <property type="entry name" value="Peptidase_C48_C"/>
</dbReference>
<dbReference type="GO" id="GO:0008234">
    <property type="term" value="F:cysteine-type peptidase activity"/>
    <property type="evidence" value="ECO:0007669"/>
    <property type="project" value="InterPro"/>
</dbReference>
<evidence type="ECO:0000256" key="1">
    <source>
        <dbReference type="ARBA" id="ARBA00005234"/>
    </source>
</evidence>
<dbReference type="InterPro" id="IPR036875">
    <property type="entry name" value="Znf_CCHC_sf"/>
</dbReference>
<evidence type="ECO:0000256" key="3">
    <source>
        <dbReference type="ARBA" id="ARBA00022801"/>
    </source>
</evidence>